<dbReference type="Pfam" id="PF00672">
    <property type="entry name" value="HAMP"/>
    <property type="match status" value="1"/>
</dbReference>
<evidence type="ECO:0000256" key="13">
    <source>
        <dbReference type="SAM" id="Phobius"/>
    </source>
</evidence>
<feature type="transmembrane region" description="Helical" evidence="13">
    <location>
        <begin position="12"/>
        <end position="36"/>
    </location>
</feature>
<feature type="coiled-coil region" evidence="11">
    <location>
        <begin position="242"/>
        <end position="269"/>
    </location>
</feature>
<evidence type="ECO:0000313" key="16">
    <source>
        <dbReference type="EMBL" id="SFD79853.1"/>
    </source>
</evidence>
<dbReference type="InterPro" id="IPR003660">
    <property type="entry name" value="HAMP_dom"/>
</dbReference>
<evidence type="ECO:0000256" key="12">
    <source>
        <dbReference type="SAM" id="MobiDB-lite"/>
    </source>
</evidence>
<organism evidence="16 17">
    <name type="scientific">Thiohalospira halophila DSM 15071</name>
    <dbReference type="NCBI Taxonomy" id="1123397"/>
    <lineage>
        <taxon>Bacteria</taxon>
        <taxon>Pseudomonadati</taxon>
        <taxon>Pseudomonadota</taxon>
        <taxon>Gammaproteobacteria</taxon>
        <taxon>Thiohalospirales</taxon>
        <taxon>Thiohalospiraceae</taxon>
        <taxon>Thiohalospira</taxon>
    </lineage>
</organism>
<evidence type="ECO:0000256" key="5">
    <source>
        <dbReference type="ARBA" id="ARBA00022679"/>
    </source>
</evidence>
<dbReference type="GO" id="GO:0016020">
    <property type="term" value="C:membrane"/>
    <property type="evidence" value="ECO:0007669"/>
    <property type="project" value="UniProtKB-SubCell"/>
</dbReference>
<feature type="domain" description="Histidine kinase" evidence="14">
    <location>
        <begin position="278"/>
        <end position="485"/>
    </location>
</feature>
<dbReference type="InterPro" id="IPR003661">
    <property type="entry name" value="HisK_dim/P_dom"/>
</dbReference>
<feature type="domain" description="HAMP" evidence="15">
    <location>
        <begin position="195"/>
        <end position="247"/>
    </location>
</feature>
<name>A0A1I1VFI6_9GAMM</name>
<keyword evidence="6 13" id="KW-0812">Transmembrane</keyword>
<keyword evidence="4" id="KW-0597">Phosphoprotein</keyword>
<dbReference type="Gene3D" id="3.30.565.10">
    <property type="entry name" value="Histidine kinase-like ATPase, C-terminal domain"/>
    <property type="match status" value="1"/>
</dbReference>
<feature type="transmembrane region" description="Helical" evidence="13">
    <location>
        <begin position="172"/>
        <end position="192"/>
    </location>
</feature>
<dbReference type="PROSITE" id="PS50109">
    <property type="entry name" value="HIS_KIN"/>
    <property type="match status" value="1"/>
</dbReference>
<dbReference type="RefSeq" id="WP_093428931.1">
    <property type="nucleotide sequence ID" value="NZ_FOMJ01000009.1"/>
</dbReference>
<dbReference type="Proteomes" id="UP000198611">
    <property type="component" value="Unassembled WGS sequence"/>
</dbReference>
<dbReference type="STRING" id="1123397.SAMN05660831_02313"/>
<dbReference type="SMART" id="SM00387">
    <property type="entry name" value="HATPase_c"/>
    <property type="match status" value="1"/>
</dbReference>
<evidence type="ECO:0000259" key="14">
    <source>
        <dbReference type="PROSITE" id="PS50109"/>
    </source>
</evidence>
<evidence type="ECO:0000259" key="15">
    <source>
        <dbReference type="PROSITE" id="PS50885"/>
    </source>
</evidence>
<evidence type="ECO:0000256" key="8">
    <source>
        <dbReference type="ARBA" id="ARBA00022989"/>
    </source>
</evidence>
<dbReference type="CDD" id="cd00075">
    <property type="entry name" value="HATPase"/>
    <property type="match status" value="1"/>
</dbReference>
<evidence type="ECO:0000256" key="6">
    <source>
        <dbReference type="ARBA" id="ARBA00022692"/>
    </source>
</evidence>
<gene>
    <name evidence="16" type="ORF">SAMN05660831_02313</name>
</gene>
<keyword evidence="7" id="KW-0418">Kinase</keyword>
<dbReference type="SMART" id="SM00388">
    <property type="entry name" value="HisKA"/>
    <property type="match status" value="1"/>
</dbReference>
<dbReference type="EMBL" id="FOMJ01000009">
    <property type="protein sequence ID" value="SFD79853.1"/>
    <property type="molecule type" value="Genomic_DNA"/>
</dbReference>
<dbReference type="InterPro" id="IPR036097">
    <property type="entry name" value="HisK_dim/P_sf"/>
</dbReference>
<evidence type="ECO:0000256" key="2">
    <source>
        <dbReference type="ARBA" id="ARBA00004370"/>
    </source>
</evidence>
<evidence type="ECO:0000256" key="1">
    <source>
        <dbReference type="ARBA" id="ARBA00000085"/>
    </source>
</evidence>
<dbReference type="InterPro" id="IPR003594">
    <property type="entry name" value="HATPase_dom"/>
</dbReference>
<evidence type="ECO:0000256" key="4">
    <source>
        <dbReference type="ARBA" id="ARBA00022553"/>
    </source>
</evidence>
<accession>A0A1I1VFI6</accession>
<dbReference type="EC" id="2.7.13.3" evidence="3"/>
<keyword evidence="8 13" id="KW-1133">Transmembrane helix</keyword>
<dbReference type="Pfam" id="PF00512">
    <property type="entry name" value="HisKA"/>
    <property type="match status" value="1"/>
</dbReference>
<evidence type="ECO:0000256" key="9">
    <source>
        <dbReference type="ARBA" id="ARBA00023012"/>
    </source>
</evidence>
<evidence type="ECO:0000256" key="10">
    <source>
        <dbReference type="ARBA" id="ARBA00023136"/>
    </source>
</evidence>
<dbReference type="Pfam" id="PF02518">
    <property type="entry name" value="HATPase_c"/>
    <property type="match status" value="1"/>
</dbReference>
<keyword evidence="5" id="KW-0808">Transferase</keyword>
<dbReference type="CDD" id="cd00082">
    <property type="entry name" value="HisKA"/>
    <property type="match status" value="1"/>
</dbReference>
<dbReference type="OrthoDB" id="1931120at2"/>
<dbReference type="PANTHER" id="PTHR45436">
    <property type="entry name" value="SENSOR HISTIDINE KINASE YKOH"/>
    <property type="match status" value="1"/>
</dbReference>
<dbReference type="InterPro" id="IPR005467">
    <property type="entry name" value="His_kinase_dom"/>
</dbReference>
<comment type="subcellular location">
    <subcellularLocation>
        <location evidence="2">Membrane</location>
    </subcellularLocation>
</comment>
<comment type="catalytic activity">
    <reaction evidence="1">
        <text>ATP + protein L-histidine = ADP + protein N-phospho-L-histidine.</text>
        <dbReference type="EC" id="2.7.13.3"/>
    </reaction>
</comment>
<keyword evidence="11" id="KW-0175">Coiled coil</keyword>
<proteinExistence type="predicted"/>
<dbReference type="PANTHER" id="PTHR45436:SF5">
    <property type="entry name" value="SENSOR HISTIDINE KINASE TRCS"/>
    <property type="match status" value="1"/>
</dbReference>
<dbReference type="PROSITE" id="PS50885">
    <property type="entry name" value="HAMP"/>
    <property type="match status" value="1"/>
</dbReference>
<dbReference type="Gene3D" id="6.10.340.10">
    <property type="match status" value="1"/>
</dbReference>
<reference evidence="16 17" key="1">
    <citation type="submission" date="2016-10" db="EMBL/GenBank/DDBJ databases">
        <authorList>
            <person name="de Groot N.N."/>
        </authorList>
    </citation>
    <scope>NUCLEOTIDE SEQUENCE [LARGE SCALE GENOMIC DNA]</scope>
    <source>
        <strain evidence="16 17">HL3</strain>
    </source>
</reference>
<feature type="region of interest" description="Disordered" evidence="12">
    <location>
        <begin position="463"/>
        <end position="492"/>
    </location>
</feature>
<keyword evidence="9" id="KW-0902">Two-component regulatory system</keyword>
<dbReference type="CDD" id="cd06225">
    <property type="entry name" value="HAMP"/>
    <property type="match status" value="1"/>
</dbReference>
<dbReference type="SUPFAM" id="SSF47384">
    <property type="entry name" value="Homodimeric domain of signal transducing histidine kinase"/>
    <property type="match status" value="1"/>
</dbReference>
<dbReference type="Gene3D" id="1.10.287.130">
    <property type="match status" value="1"/>
</dbReference>
<protein>
    <recommendedName>
        <fullName evidence="3">histidine kinase</fullName>
        <ecNumber evidence="3">2.7.13.3</ecNumber>
    </recommendedName>
</protein>
<dbReference type="SMART" id="SM00304">
    <property type="entry name" value="HAMP"/>
    <property type="match status" value="1"/>
</dbReference>
<dbReference type="InterPro" id="IPR036890">
    <property type="entry name" value="HATPase_C_sf"/>
</dbReference>
<dbReference type="SUPFAM" id="SSF55874">
    <property type="entry name" value="ATPase domain of HSP90 chaperone/DNA topoisomerase II/histidine kinase"/>
    <property type="match status" value="1"/>
</dbReference>
<dbReference type="AlphaFoldDB" id="A0A1I1VFI6"/>
<dbReference type="InterPro" id="IPR004358">
    <property type="entry name" value="Sig_transdc_His_kin-like_C"/>
</dbReference>
<dbReference type="GO" id="GO:0000155">
    <property type="term" value="F:phosphorelay sensor kinase activity"/>
    <property type="evidence" value="ECO:0007669"/>
    <property type="project" value="InterPro"/>
</dbReference>
<evidence type="ECO:0000313" key="17">
    <source>
        <dbReference type="Proteomes" id="UP000198611"/>
    </source>
</evidence>
<keyword evidence="17" id="KW-1185">Reference proteome</keyword>
<sequence>MPDRILRKVYTLRAAVMGFIVLPVLLVAGLLGWSALAKLETEIAERMKEDLELIARSLQEPVGRALDKEREGAVAEAVESALGFSRVYGAYVYDAEGHRIASSGPRAGRLDEGQISELAEAGTEQGRFDQQGDERLYNYFVPLVDSGGRIAGLLQLTRRGSDFDAYIQQIRWQGAAALVIIALLMGTVVFTGHHRAVGRHFQHIRTVLERVGAGERGLRLSEAGPREIRELSTAFNHMLDRIHASERALAEQREKEQALEARLRQSEKMAAIGQLAAGLAHELGSPLSVVRGKAQRALRHTTDEEQARTLHAINEQVARMERIVSQLMDFGRGQRNEQRREPVERAVRAAVHNAEEEAGRRGITLEMDGPVPGPVLAMDRLRLEQAMDNLLRNALQAARSRVRTRWEAVGDEVRLQVEDDGPGLDPDAAARLFEPFYTTKPVGEGTGLGLAVVHGAVREHGGRVEADTSPDLGGARFTLTPPRGGASEEETP</sequence>
<dbReference type="PRINTS" id="PR00344">
    <property type="entry name" value="BCTRLSENSOR"/>
</dbReference>
<evidence type="ECO:0000256" key="11">
    <source>
        <dbReference type="SAM" id="Coils"/>
    </source>
</evidence>
<evidence type="ECO:0000256" key="3">
    <source>
        <dbReference type="ARBA" id="ARBA00012438"/>
    </source>
</evidence>
<dbReference type="InterPro" id="IPR050428">
    <property type="entry name" value="TCS_sensor_his_kinase"/>
</dbReference>
<keyword evidence="10 13" id="KW-0472">Membrane</keyword>
<evidence type="ECO:0000256" key="7">
    <source>
        <dbReference type="ARBA" id="ARBA00022777"/>
    </source>
</evidence>